<comment type="catalytic activity">
    <reaction evidence="7">
        <text>orotidine 5'-phosphate + diphosphate = orotate + 5-phospho-alpha-D-ribose 1-diphosphate</text>
        <dbReference type="Rhea" id="RHEA:10380"/>
        <dbReference type="ChEBI" id="CHEBI:30839"/>
        <dbReference type="ChEBI" id="CHEBI:33019"/>
        <dbReference type="ChEBI" id="CHEBI:57538"/>
        <dbReference type="ChEBI" id="CHEBI:58017"/>
        <dbReference type="EC" id="2.4.2.10"/>
    </reaction>
</comment>
<organism evidence="9 10">
    <name type="scientific">Kaistia soli DSM 19436</name>
    <dbReference type="NCBI Taxonomy" id="1122133"/>
    <lineage>
        <taxon>Bacteria</taxon>
        <taxon>Pseudomonadati</taxon>
        <taxon>Pseudomonadota</taxon>
        <taxon>Alphaproteobacteria</taxon>
        <taxon>Hyphomicrobiales</taxon>
        <taxon>Kaistiaceae</taxon>
        <taxon>Kaistia</taxon>
    </lineage>
</organism>
<comment type="subunit">
    <text evidence="7">Homodimer.</text>
</comment>
<keyword evidence="3 7" id="KW-0328">Glycosyltransferase</keyword>
<evidence type="ECO:0000256" key="2">
    <source>
        <dbReference type="ARBA" id="ARBA00011971"/>
    </source>
</evidence>
<dbReference type="Proteomes" id="UP000184485">
    <property type="component" value="Unassembled WGS sequence"/>
</dbReference>
<dbReference type="RefSeq" id="WP_073055155.1">
    <property type="nucleotide sequence ID" value="NZ_FQUP01000003.1"/>
</dbReference>
<evidence type="ECO:0000259" key="8">
    <source>
        <dbReference type="Pfam" id="PF00156"/>
    </source>
</evidence>
<gene>
    <name evidence="7" type="primary">pyrE</name>
    <name evidence="9" type="ORF">SAMN02745157_3490</name>
</gene>
<dbReference type="InterPro" id="IPR023031">
    <property type="entry name" value="OPRT"/>
</dbReference>
<keyword evidence="10" id="KW-1185">Reference proteome</keyword>
<comment type="function">
    <text evidence="7">Catalyzes the transfer of a ribosyl phosphate group from 5-phosphoribose 1-diphosphate to orotate, leading to the formation of orotidine monophosphate (OMP).</text>
</comment>
<evidence type="ECO:0000256" key="5">
    <source>
        <dbReference type="ARBA" id="ARBA00022842"/>
    </source>
</evidence>
<dbReference type="GO" id="GO:0019856">
    <property type="term" value="P:pyrimidine nucleobase biosynthetic process"/>
    <property type="evidence" value="ECO:0007669"/>
    <property type="project" value="InterPro"/>
</dbReference>
<dbReference type="EMBL" id="FQUP01000003">
    <property type="protein sequence ID" value="SHG06019.1"/>
    <property type="molecule type" value="Genomic_DNA"/>
</dbReference>
<evidence type="ECO:0000313" key="9">
    <source>
        <dbReference type="EMBL" id="SHG06019.1"/>
    </source>
</evidence>
<feature type="domain" description="Phosphoribosyltransferase" evidence="8">
    <location>
        <begin position="47"/>
        <end position="153"/>
    </location>
</feature>
<evidence type="ECO:0000256" key="6">
    <source>
        <dbReference type="ARBA" id="ARBA00022975"/>
    </source>
</evidence>
<feature type="binding site" evidence="7">
    <location>
        <position position="119"/>
    </location>
    <ligand>
        <name>orotate</name>
        <dbReference type="ChEBI" id="CHEBI:30839"/>
    </ligand>
</feature>
<dbReference type="HAMAP" id="MF_01208">
    <property type="entry name" value="PyrE"/>
    <property type="match status" value="1"/>
</dbReference>
<dbReference type="Pfam" id="PF00156">
    <property type="entry name" value="Pribosyltran"/>
    <property type="match status" value="1"/>
</dbReference>
<protein>
    <recommendedName>
        <fullName evidence="2 7">Orotate phosphoribosyltransferase</fullName>
        <shortName evidence="7">OPRT</shortName>
        <shortName evidence="7">OPRTase</shortName>
        <ecNumber evidence="2 7">2.4.2.10</ecNumber>
    </recommendedName>
</protein>
<dbReference type="OrthoDB" id="9802134at2"/>
<dbReference type="GO" id="GO:0044205">
    <property type="term" value="P:'de novo' UMP biosynthetic process"/>
    <property type="evidence" value="ECO:0007669"/>
    <property type="project" value="UniProtKB-UniRule"/>
</dbReference>
<comment type="similarity">
    <text evidence="7">Belongs to the purine/pyrimidine phosphoribosyltransferase family. PyrE subfamily.</text>
</comment>
<keyword evidence="4 7" id="KW-0808">Transferase</keyword>
<evidence type="ECO:0000256" key="4">
    <source>
        <dbReference type="ARBA" id="ARBA00022679"/>
    </source>
</evidence>
<evidence type="ECO:0000256" key="1">
    <source>
        <dbReference type="ARBA" id="ARBA00004889"/>
    </source>
</evidence>
<evidence type="ECO:0000256" key="7">
    <source>
        <dbReference type="HAMAP-Rule" id="MF_01208"/>
    </source>
</evidence>
<dbReference type="AlphaFoldDB" id="A0A1M5GQK7"/>
<dbReference type="NCBIfam" id="TIGR01367">
    <property type="entry name" value="pyrE_Therm"/>
    <property type="match status" value="1"/>
</dbReference>
<dbReference type="GO" id="GO:0000287">
    <property type="term" value="F:magnesium ion binding"/>
    <property type="evidence" value="ECO:0007669"/>
    <property type="project" value="UniProtKB-UniRule"/>
</dbReference>
<evidence type="ECO:0000256" key="3">
    <source>
        <dbReference type="ARBA" id="ARBA00022676"/>
    </source>
</evidence>
<dbReference type="STRING" id="1122133.SAMN02745157_3490"/>
<dbReference type="CDD" id="cd06223">
    <property type="entry name" value="PRTases_typeI"/>
    <property type="match status" value="1"/>
</dbReference>
<keyword evidence="5 7" id="KW-0460">Magnesium</keyword>
<dbReference type="InterPro" id="IPR006273">
    <property type="entry name" value="Orotate_PRibTrfase_bac"/>
</dbReference>
<comment type="caution">
    <text evidence="7">Lacks conserved residue(s) required for the propagation of feature annotation.</text>
</comment>
<dbReference type="UniPathway" id="UPA00070">
    <property type="reaction ID" value="UER00119"/>
</dbReference>
<keyword evidence="6 7" id="KW-0665">Pyrimidine biosynthesis</keyword>
<feature type="binding site" evidence="7">
    <location>
        <position position="147"/>
    </location>
    <ligand>
        <name>orotate</name>
        <dbReference type="ChEBI" id="CHEBI:30839"/>
    </ligand>
</feature>
<name>A0A1M5GQK7_9HYPH</name>
<dbReference type="InterPro" id="IPR000836">
    <property type="entry name" value="PRTase_dom"/>
</dbReference>
<dbReference type="Gene3D" id="3.40.50.2020">
    <property type="match status" value="1"/>
</dbReference>
<dbReference type="InterPro" id="IPR029057">
    <property type="entry name" value="PRTase-like"/>
</dbReference>
<sequence length="192" mass="20709">MQQHEVIDVFRQSGALLEGHFILSSGLHSPVFLQKARVFMYPDRTELLCKALAEKIRASGLEFDVVISPALGGLIPGYETARHLGVPALWVEREGGVFRLRRFDLPENARVLVVEDIISTGLSSRETIEAIKALGGTVVAVACLIDRSAGEADVGVPLVALADYKVPAYPADDLPPELQSIPAVKPGSRNLS</sequence>
<proteinExistence type="inferred from homology"/>
<dbReference type="EC" id="2.4.2.10" evidence="2 7"/>
<dbReference type="PANTHER" id="PTHR19278">
    <property type="entry name" value="OROTATE PHOSPHORIBOSYLTRANSFERASE"/>
    <property type="match status" value="1"/>
</dbReference>
<reference evidence="9 10" key="1">
    <citation type="submission" date="2016-11" db="EMBL/GenBank/DDBJ databases">
        <authorList>
            <person name="Jaros S."/>
            <person name="Januszkiewicz K."/>
            <person name="Wedrychowicz H."/>
        </authorList>
    </citation>
    <scope>NUCLEOTIDE SEQUENCE [LARGE SCALE GENOMIC DNA]</scope>
    <source>
        <strain evidence="9 10">DSM 19436</strain>
    </source>
</reference>
<feature type="binding site" description="in other chain" evidence="7">
    <location>
        <begin position="115"/>
        <end position="123"/>
    </location>
    <ligand>
        <name>5-phospho-alpha-D-ribose 1-diphosphate</name>
        <dbReference type="ChEBI" id="CHEBI:58017"/>
        <note>ligand shared between dimeric partners</note>
    </ligand>
</feature>
<evidence type="ECO:0000313" key="10">
    <source>
        <dbReference type="Proteomes" id="UP000184485"/>
    </source>
</evidence>
<accession>A0A1M5GQK7</accession>
<comment type="cofactor">
    <cofactor evidence="7">
        <name>Mg(2+)</name>
        <dbReference type="ChEBI" id="CHEBI:18420"/>
    </cofactor>
</comment>
<dbReference type="SUPFAM" id="SSF53271">
    <property type="entry name" value="PRTase-like"/>
    <property type="match status" value="1"/>
</dbReference>
<dbReference type="GO" id="GO:0004588">
    <property type="term" value="F:orotate phosphoribosyltransferase activity"/>
    <property type="evidence" value="ECO:0007669"/>
    <property type="project" value="UniProtKB-UniRule"/>
</dbReference>
<comment type="pathway">
    <text evidence="1 7">Pyrimidine metabolism; UMP biosynthesis via de novo pathway; UMP from orotate: step 1/2.</text>
</comment>
<dbReference type="PANTHER" id="PTHR19278:SF9">
    <property type="entry name" value="URIDINE 5'-MONOPHOSPHATE SYNTHASE"/>
    <property type="match status" value="1"/>
</dbReference>